<sequence length="282" mass="30961">MTSPLQTSKAFKNSCPKQVNKSNPLPILDPGVMDEAVPLIQSSFASTRSLAINKTTNGEAFLAPAKVCGAYPRVTRTVFDFLSTGVRATEAVKICATGARLTFGTAVYGLRSTVYGLRSTVYGLRSTVYGLRSTVYGLRSTVYGLRSTVYGLRSTVYGLRSTVYGLRSTVYGLRSTVYGLRSTVYGLRSTVYGLRSTVYGLRSTVYGLRSTVYSLRSTVYGLRSTVSGLRFRVNATCKLDKYGLRSTVHAKLYTTVIVTTPLNCNPAFTFQQNPEYTRKTRK</sequence>
<dbReference type="HOGENOM" id="CLU_987831_0_0_1"/>
<evidence type="ECO:0000313" key="3">
    <source>
        <dbReference type="Proteomes" id="UP000002320"/>
    </source>
</evidence>
<dbReference type="InParanoid" id="B0XCR4"/>
<keyword evidence="3" id="KW-1185">Reference proteome</keyword>
<reference evidence="1" key="1">
    <citation type="submission" date="2007-03" db="EMBL/GenBank/DDBJ databases">
        <title>Annotation of Culex pipiens quinquefasciatus.</title>
        <authorList>
            <consortium name="The Broad Institute Genome Sequencing Platform"/>
            <person name="Atkinson P.W."/>
            <person name="Hemingway J."/>
            <person name="Christensen B.M."/>
            <person name="Higgs S."/>
            <person name="Kodira C."/>
            <person name="Hannick L."/>
            <person name="Megy K."/>
            <person name="O'Leary S."/>
            <person name="Pearson M."/>
            <person name="Haas B.J."/>
            <person name="Mauceli E."/>
            <person name="Wortman J.R."/>
            <person name="Lee N.H."/>
            <person name="Guigo R."/>
            <person name="Stanke M."/>
            <person name="Alvarado L."/>
            <person name="Amedeo P."/>
            <person name="Antoine C.H."/>
            <person name="Arensburger P."/>
            <person name="Bidwell S.L."/>
            <person name="Crawford M."/>
            <person name="Camaro F."/>
            <person name="Devon K."/>
            <person name="Engels R."/>
            <person name="Hammond M."/>
            <person name="Howarth C."/>
            <person name="Koehrsen M."/>
            <person name="Lawson D."/>
            <person name="Montgomery P."/>
            <person name="Nene V."/>
            <person name="Nusbaum C."/>
            <person name="Puiu D."/>
            <person name="Romero-Severson J."/>
            <person name="Severson D.W."/>
            <person name="Shumway M."/>
            <person name="Sisk P."/>
            <person name="Stolte C."/>
            <person name="Zeng Q."/>
            <person name="Eisenstadt E."/>
            <person name="Fraser-Liggett C."/>
            <person name="Strausberg R."/>
            <person name="Galagan J."/>
            <person name="Birren B."/>
            <person name="Collins F.H."/>
        </authorList>
    </citation>
    <scope>NUCLEOTIDE SEQUENCE [LARGE SCALE GENOMIC DNA]</scope>
    <source>
        <strain evidence="1">JHB</strain>
    </source>
</reference>
<evidence type="ECO:0000313" key="2">
    <source>
        <dbReference type="EnsemblMetazoa" id="CPIJ017143-PA"/>
    </source>
</evidence>
<dbReference type="SUPFAM" id="SSF101967">
    <property type="entry name" value="Adhesin YadA, collagen-binding domain"/>
    <property type="match status" value="1"/>
</dbReference>
<dbReference type="InterPro" id="IPR011049">
    <property type="entry name" value="Serralysin-like_metalloprot_C"/>
</dbReference>
<dbReference type="STRING" id="7176.B0XCR4"/>
<accession>B0XCR4</accession>
<proteinExistence type="predicted"/>
<dbReference type="eggNOG" id="ENOG502SDUI">
    <property type="taxonomic scope" value="Eukaryota"/>
</dbReference>
<dbReference type="EnsemblMetazoa" id="CPIJ017143-RA">
    <property type="protein sequence ID" value="CPIJ017143-PA"/>
    <property type="gene ID" value="CPIJ017143"/>
</dbReference>
<dbReference type="EMBL" id="DS232713">
    <property type="protein sequence ID" value="EDS45081.1"/>
    <property type="molecule type" value="Genomic_DNA"/>
</dbReference>
<reference evidence="2" key="2">
    <citation type="submission" date="2021-02" db="UniProtKB">
        <authorList>
            <consortium name="EnsemblMetazoa"/>
        </authorList>
    </citation>
    <scope>IDENTIFICATION</scope>
    <source>
        <strain evidence="2">JHB</strain>
    </source>
</reference>
<protein>
    <submittedName>
        <fullName evidence="1 2">Uncharacterized protein</fullName>
    </submittedName>
</protein>
<dbReference type="VEuPathDB" id="VectorBase:CPIJ017143"/>
<name>B0XCR4_CULQU</name>
<dbReference type="Gene3D" id="2.150.10.10">
    <property type="entry name" value="Serralysin-like metalloprotease, C-terminal"/>
    <property type="match status" value="1"/>
</dbReference>
<organism>
    <name type="scientific">Culex quinquefasciatus</name>
    <name type="common">Southern house mosquito</name>
    <name type="synonym">Culex pungens</name>
    <dbReference type="NCBI Taxonomy" id="7176"/>
    <lineage>
        <taxon>Eukaryota</taxon>
        <taxon>Metazoa</taxon>
        <taxon>Ecdysozoa</taxon>
        <taxon>Arthropoda</taxon>
        <taxon>Hexapoda</taxon>
        <taxon>Insecta</taxon>
        <taxon>Pterygota</taxon>
        <taxon>Neoptera</taxon>
        <taxon>Endopterygota</taxon>
        <taxon>Diptera</taxon>
        <taxon>Nematocera</taxon>
        <taxon>Culicoidea</taxon>
        <taxon>Culicidae</taxon>
        <taxon>Culicinae</taxon>
        <taxon>Culicini</taxon>
        <taxon>Culex</taxon>
        <taxon>Culex</taxon>
    </lineage>
</organism>
<gene>
    <name evidence="2" type="primary">6050916</name>
    <name evidence="1" type="ORF">CpipJ_CPIJ017143</name>
</gene>
<dbReference type="KEGG" id="cqu:CpipJ_CPIJ017143"/>
<dbReference type="Proteomes" id="UP000002320">
    <property type="component" value="Unassembled WGS sequence"/>
</dbReference>
<dbReference type="AlphaFoldDB" id="B0XCR4"/>
<evidence type="ECO:0000313" key="1">
    <source>
        <dbReference type="EMBL" id="EDS45081.1"/>
    </source>
</evidence>